<evidence type="ECO:0000256" key="1">
    <source>
        <dbReference type="SAM" id="Coils"/>
    </source>
</evidence>
<feature type="coiled-coil region" evidence="1">
    <location>
        <begin position="209"/>
        <end position="250"/>
    </location>
</feature>
<feature type="domain" description="HAUS augmin-like complex subunit 6 N-terminal" evidence="3">
    <location>
        <begin position="47"/>
        <end position="273"/>
    </location>
</feature>
<feature type="compositionally biased region" description="Polar residues" evidence="2">
    <location>
        <begin position="637"/>
        <end position="646"/>
    </location>
</feature>
<dbReference type="InterPro" id="IPR028163">
    <property type="entry name" value="HAUS_6_N"/>
</dbReference>
<organism evidence="4 5">
    <name type="scientific">Colletotrichum asianum</name>
    <dbReference type="NCBI Taxonomy" id="702518"/>
    <lineage>
        <taxon>Eukaryota</taxon>
        <taxon>Fungi</taxon>
        <taxon>Dikarya</taxon>
        <taxon>Ascomycota</taxon>
        <taxon>Pezizomycotina</taxon>
        <taxon>Sordariomycetes</taxon>
        <taxon>Hypocreomycetidae</taxon>
        <taxon>Glomerellales</taxon>
        <taxon>Glomerellaceae</taxon>
        <taxon>Colletotrichum</taxon>
        <taxon>Colletotrichum gloeosporioides species complex</taxon>
    </lineage>
</organism>
<keyword evidence="5" id="KW-1185">Reference proteome</keyword>
<feature type="region of interest" description="Disordered" evidence="2">
    <location>
        <begin position="426"/>
        <end position="453"/>
    </location>
</feature>
<gene>
    <name evidence="4" type="ORF">GQ607_007034</name>
</gene>
<feature type="region of interest" description="Disordered" evidence="2">
    <location>
        <begin position="1"/>
        <end position="35"/>
    </location>
</feature>
<dbReference type="Pfam" id="PF14661">
    <property type="entry name" value="HAUS6_N"/>
    <property type="match status" value="1"/>
</dbReference>
<accession>A0A8H3WJ87</accession>
<feature type="region of interest" description="Disordered" evidence="2">
    <location>
        <begin position="672"/>
        <end position="702"/>
    </location>
</feature>
<evidence type="ECO:0000259" key="3">
    <source>
        <dbReference type="Pfam" id="PF14661"/>
    </source>
</evidence>
<dbReference type="AlphaFoldDB" id="A0A8H3WJ87"/>
<comment type="caution">
    <text evidence="4">The sequence shown here is derived from an EMBL/GenBank/DDBJ whole genome shotgun (WGS) entry which is preliminary data.</text>
</comment>
<feature type="compositionally biased region" description="Basic and acidic residues" evidence="2">
    <location>
        <begin position="672"/>
        <end position="682"/>
    </location>
</feature>
<protein>
    <recommendedName>
        <fullName evidence="3">HAUS augmin-like complex subunit 6 N-terminal domain-containing protein</fullName>
    </recommendedName>
</protein>
<sequence length="753" mass="85186">MATLPPNSLLARSRQPRAVPSAKASGASVTTSVAPPPPIATSNVNLFLTNLRLLDFPSYPDWPDFDAQTFTVQKKRIQCVEWTLYQLFVLWDPEEARNKLQPFFPPRDHVQSLNLRAALLRSLEQAKKTGVLGRDAVVRKTMLDECRGERLEEVLAVFSSAVLKKMVAEVAEAEGEYPAVAQQLALENRGYSAERAELVTLALAHKVSIRHAMRRKDEARQQYRRLAELLHLKERNIAHRKEQIRAAQEQSKHKDISDDVKLDTWRTVRNNWAGNEQWMETLLYGDANARKDGVLTAPFDRVWRRLQSGRLAELEDHGKGLLEQLDDRVKTQKERLAKWQHFRQNMFGDQPLAPTPSTSRPAKSKRGIDLRFDKHESLRLGRMSPRKQLARRTPHLISDYADLLDGCERDLAQVGAQPLINFTEMFGPPRSHRLGQPERPETISGARESLGEETISELSELEDDGHVLQHAPRRPSTHDVAPPSRRLGRPSLQLSEEAKRHAELPRPLPSPPVLPPDTHDELSIPPPTPPLPEEDELIQKIPSRSPSPLPLAAEQPVISFDSEEDIPEPEPPKSPTQELADQILDDINNASPSPIKRPKPRHTLSLAERTRLSMARSSRGVRYDPDDDEDETLSLRPLSTPSKHNEDLTINITDEDDLMSRTRRSMAGFEAARQKAQLDRQRSLKKSRARARTEGSQFPAVEEETIELDPDASILAEELMAREDMEAVFRSRPRIKTSPAPSPSRRPLEAEDV</sequence>
<proteinExistence type="predicted"/>
<keyword evidence="1" id="KW-0175">Coiled coil</keyword>
<feature type="region of interest" description="Disordered" evidence="2">
    <location>
        <begin position="466"/>
        <end position="646"/>
    </location>
</feature>
<feature type="compositionally biased region" description="Pro residues" evidence="2">
    <location>
        <begin position="506"/>
        <end position="515"/>
    </location>
</feature>
<evidence type="ECO:0000313" key="4">
    <source>
        <dbReference type="EMBL" id="KAF0325592.1"/>
    </source>
</evidence>
<feature type="region of interest" description="Disordered" evidence="2">
    <location>
        <begin position="728"/>
        <end position="753"/>
    </location>
</feature>
<dbReference type="Proteomes" id="UP000434172">
    <property type="component" value="Unassembled WGS sequence"/>
</dbReference>
<evidence type="ECO:0000313" key="5">
    <source>
        <dbReference type="Proteomes" id="UP000434172"/>
    </source>
</evidence>
<dbReference type="OrthoDB" id="5575722at2759"/>
<evidence type="ECO:0000256" key="2">
    <source>
        <dbReference type="SAM" id="MobiDB-lite"/>
    </source>
</evidence>
<name>A0A8H3WJ87_9PEZI</name>
<dbReference type="EMBL" id="WOWK01000035">
    <property type="protein sequence ID" value="KAF0325592.1"/>
    <property type="molecule type" value="Genomic_DNA"/>
</dbReference>
<reference evidence="4 5" key="1">
    <citation type="submission" date="2019-12" db="EMBL/GenBank/DDBJ databases">
        <title>A genome sequence resource for the geographically widespread anthracnose pathogen Colletotrichum asianum.</title>
        <authorList>
            <person name="Meng Y."/>
        </authorList>
    </citation>
    <scope>NUCLEOTIDE SEQUENCE [LARGE SCALE GENOMIC DNA]</scope>
    <source>
        <strain evidence="4 5">ICMP 18580</strain>
    </source>
</reference>